<dbReference type="RefSeq" id="WP_034838820.1">
    <property type="nucleotide sequence ID" value="NZ_JOKH01000004.1"/>
</dbReference>
<feature type="region of interest" description="Disordered" evidence="1">
    <location>
        <begin position="1"/>
        <end position="58"/>
    </location>
</feature>
<dbReference type="Proteomes" id="UP000028073">
    <property type="component" value="Unassembled WGS sequence"/>
</dbReference>
<gene>
    <name evidence="2" type="ORF">GZ78_18855</name>
</gene>
<proteinExistence type="predicted"/>
<comment type="caution">
    <text evidence="2">The sequence shown here is derived from an EMBL/GenBank/DDBJ whole genome shotgun (WGS) entry which is preliminary data.</text>
</comment>
<sequence>MSNPRIGSGNQSAPGLPTSTVTTSPSSGQDSLGRSIGSLAETPATEGLHNEPLTHSQRQIKDRAVAYYKETGQVGRNILPSINDRPFSEYWEEVPGKVHRGVVDHKLMQVKQEAREEEESSSPKAEKKKEVWHVKTPGRETGAEKFKRLLQKVIYFITGKSYKAHFYDNRKVLAQRECLAAEAYKQAMGYGSEYIYRYSLDEERQDHCVASKDLQGYYSGDTFFQQTLFPSISQFTDDHNPATNLVMRRFLLGDQDYLKLDNYLFKQAEGGELSHVQEGEELLTGKLISIDFGMSFYNQFALPKRCTLEQFTNKLLQPSNLHRVQYRGQKTLLTMVGQMERDQVQRSIEVALNRIANLSDQQLGELAEHMHQPAIREGMFEILRFKRAQARALLNQESWPLEPGAGKGFSVL</sequence>
<name>A0A081NE78_9GAMM</name>
<keyword evidence="3" id="KW-1185">Reference proteome</keyword>
<feature type="compositionally biased region" description="Polar residues" evidence="1">
    <location>
        <begin position="1"/>
        <end position="13"/>
    </location>
</feature>
<evidence type="ECO:0000256" key="1">
    <source>
        <dbReference type="SAM" id="MobiDB-lite"/>
    </source>
</evidence>
<dbReference type="OrthoDB" id="6190667at2"/>
<dbReference type="AlphaFoldDB" id="A0A081NE78"/>
<feature type="region of interest" description="Disordered" evidence="1">
    <location>
        <begin position="111"/>
        <end position="131"/>
    </location>
</feature>
<protein>
    <submittedName>
        <fullName evidence="2">Uncharacterized protein</fullName>
    </submittedName>
</protein>
<evidence type="ECO:0000313" key="2">
    <source>
        <dbReference type="EMBL" id="KEQ16751.1"/>
    </source>
</evidence>
<evidence type="ECO:0000313" key="3">
    <source>
        <dbReference type="Proteomes" id="UP000028073"/>
    </source>
</evidence>
<dbReference type="EMBL" id="JOKH01000004">
    <property type="protein sequence ID" value="KEQ16751.1"/>
    <property type="molecule type" value="Genomic_DNA"/>
</dbReference>
<organism evidence="2 3">
    <name type="scientific">Endozoicomonas numazuensis</name>
    <dbReference type="NCBI Taxonomy" id="1137799"/>
    <lineage>
        <taxon>Bacteria</taxon>
        <taxon>Pseudomonadati</taxon>
        <taxon>Pseudomonadota</taxon>
        <taxon>Gammaproteobacteria</taxon>
        <taxon>Oceanospirillales</taxon>
        <taxon>Endozoicomonadaceae</taxon>
        <taxon>Endozoicomonas</taxon>
    </lineage>
</organism>
<reference evidence="2 3" key="1">
    <citation type="submission" date="2014-06" db="EMBL/GenBank/DDBJ databases">
        <title>Whole Genome Sequences of Three Symbiotic Endozoicomonas Bacteria.</title>
        <authorList>
            <person name="Neave M.J."/>
            <person name="Apprill A."/>
            <person name="Voolstra C.R."/>
        </authorList>
    </citation>
    <scope>NUCLEOTIDE SEQUENCE [LARGE SCALE GENOMIC DNA]</scope>
    <source>
        <strain evidence="2 3">DSM 25634</strain>
    </source>
</reference>
<accession>A0A081NE78</accession>
<feature type="compositionally biased region" description="Low complexity" evidence="1">
    <location>
        <begin position="17"/>
        <end position="27"/>
    </location>
</feature>